<evidence type="ECO:0000256" key="7">
    <source>
        <dbReference type="HAMAP-Rule" id="MF_00141"/>
    </source>
</evidence>
<dbReference type="OrthoDB" id="9801844at2"/>
<dbReference type="HAMAP" id="MF_00141">
    <property type="entry name" value="EF_P"/>
    <property type="match status" value="1"/>
</dbReference>
<comment type="pathway">
    <text evidence="2 7">Protein biosynthesis; polypeptide chain elongation.</text>
</comment>
<keyword evidence="13" id="KW-1185">Reference proteome</keyword>
<reference evidence="12 13" key="1">
    <citation type="submission" date="2019-08" db="EMBL/GenBank/DDBJ databases">
        <title>Genome of Luteibaculum oceani JCM 18817.</title>
        <authorList>
            <person name="Bowman J.P."/>
        </authorList>
    </citation>
    <scope>NUCLEOTIDE SEQUENCE [LARGE SCALE GENOMIC DNA]</scope>
    <source>
        <strain evidence="12 13">JCM 18817</strain>
    </source>
</reference>
<dbReference type="InterPro" id="IPR011768">
    <property type="entry name" value="Transl_elongation_fac_P"/>
</dbReference>
<dbReference type="PANTHER" id="PTHR30053:SF12">
    <property type="entry name" value="ELONGATION FACTOR P (EF-P) FAMILY PROTEIN"/>
    <property type="match status" value="1"/>
</dbReference>
<keyword evidence="4 7" id="KW-0963">Cytoplasm</keyword>
<sequence length="187" mass="21201">MATTSDIKNGLCIKHNHDLFQIIEFQHVKPGKGAAFVRTKLRSLTTGKVLDNTFNAGVKIDPITIERRKYQFLYKDELGFHFMHTDTFEQINIEESLVENSDLMKEGDIVEILFHADEERPLTCDLPTAVEMEVTYTEPGIKGDTATNSLKPATLETGAEIRVPLFINIGDKIKVDTKTRSYVERVK</sequence>
<evidence type="ECO:0000259" key="11">
    <source>
        <dbReference type="SMART" id="SM01185"/>
    </source>
</evidence>
<dbReference type="NCBIfam" id="NF001810">
    <property type="entry name" value="PRK00529.1"/>
    <property type="match status" value="1"/>
</dbReference>
<dbReference type="GO" id="GO:0005829">
    <property type="term" value="C:cytosol"/>
    <property type="evidence" value="ECO:0007669"/>
    <property type="project" value="UniProtKB-ARBA"/>
</dbReference>
<dbReference type="CDD" id="cd04470">
    <property type="entry name" value="S1_EF-P_repeat_1"/>
    <property type="match status" value="1"/>
</dbReference>
<gene>
    <name evidence="7 12" type="primary">efp</name>
    <name evidence="12" type="ORF">FRX97_08515</name>
</gene>
<evidence type="ECO:0000256" key="1">
    <source>
        <dbReference type="ARBA" id="ARBA00004496"/>
    </source>
</evidence>
<dbReference type="InterPro" id="IPR008991">
    <property type="entry name" value="Translation_prot_SH3-like_sf"/>
</dbReference>
<evidence type="ECO:0000313" key="13">
    <source>
        <dbReference type="Proteomes" id="UP000321168"/>
    </source>
</evidence>
<dbReference type="NCBIfam" id="TIGR00038">
    <property type="entry name" value="efp"/>
    <property type="match status" value="1"/>
</dbReference>
<keyword evidence="5 7" id="KW-0251">Elongation factor</keyword>
<dbReference type="SUPFAM" id="SSF50249">
    <property type="entry name" value="Nucleic acid-binding proteins"/>
    <property type="match status" value="2"/>
</dbReference>
<dbReference type="Pfam" id="PF09285">
    <property type="entry name" value="Elong-fact-P_C"/>
    <property type="match status" value="1"/>
</dbReference>
<dbReference type="PANTHER" id="PTHR30053">
    <property type="entry name" value="ELONGATION FACTOR P"/>
    <property type="match status" value="1"/>
</dbReference>
<protein>
    <recommendedName>
        <fullName evidence="7 8">Elongation factor P</fullName>
        <shortName evidence="7">EF-P</shortName>
    </recommendedName>
</protein>
<dbReference type="InterPro" id="IPR014722">
    <property type="entry name" value="Rib_uL2_dom2"/>
</dbReference>
<comment type="caution">
    <text evidence="12">The sequence shown here is derived from an EMBL/GenBank/DDBJ whole genome shotgun (WGS) entry which is preliminary data.</text>
</comment>
<dbReference type="Gene3D" id="2.40.50.140">
    <property type="entry name" value="Nucleic acid-binding proteins"/>
    <property type="match status" value="2"/>
</dbReference>
<dbReference type="SMART" id="SM01185">
    <property type="entry name" value="EFP"/>
    <property type="match status" value="1"/>
</dbReference>
<dbReference type="Gene3D" id="2.30.30.30">
    <property type="match status" value="1"/>
</dbReference>
<dbReference type="FunFam" id="2.30.30.30:FF:000003">
    <property type="entry name" value="Elongation factor P"/>
    <property type="match status" value="1"/>
</dbReference>
<dbReference type="GO" id="GO:0003746">
    <property type="term" value="F:translation elongation factor activity"/>
    <property type="evidence" value="ECO:0007669"/>
    <property type="project" value="UniProtKB-UniRule"/>
</dbReference>
<dbReference type="RefSeq" id="WP_147014785.1">
    <property type="nucleotide sequence ID" value="NZ_VORB01000007.1"/>
</dbReference>
<dbReference type="SUPFAM" id="SSF50104">
    <property type="entry name" value="Translation proteins SH3-like domain"/>
    <property type="match status" value="1"/>
</dbReference>
<evidence type="ECO:0000256" key="6">
    <source>
        <dbReference type="ARBA" id="ARBA00022917"/>
    </source>
</evidence>
<proteinExistence type="inferred from homology"/>
<comment type="function">
    <text evidence="7">Involved in peptide bond synthesis. Stimulates efficient translation and peptide-bond synthesis on native or reconstituted 70S ribosomes in vitro. Probably functions indirectly by altering the affinity of the ribosome for aminoacyl-tRNA, thus increasing their reactivity as acceptors for peptidyl transferase.</text>
</comment>
<dbReference type="InterPro" id="IPR020599">
    <property type="entry name" value="Transl_elong_fac_P/YeiP"/>
</dbReference>
<dbReference type="AlphaFoldDB" id="A0A5C6UXZ2"/>
<comment type="subcellular location">
    <subcellularLocation>
        <location evidence="1 7">Cytoplasm</location>
    </subcellularLocation>
</comment>
<dbReference type="Proteomes" id="UP000321168">
    <property type="component" value="Unassembled WGS sequence"/>
</dbReference>
<evidence type="ECO:0000256" key="9">
    <source>
        <dbReference type="RuleBase" id="RU004389"/>
    </source>
</evidence>
<evidence type="ECO:0000313" key="12">
    <source>
        <dbReference type="EMBL" id="TXC78363.1"/>
    </source>
</evidence>
<evidence type="ECO:0000256" key="8">
    <source>
        <dbReference type="NCBIfam" id="TIGR00038"/>
    </source>
</evidence>
<dbReference type="GO" id="GO:0043043">
    <property type="term" value="P:peptide biosynthetic process"/>
    <property type="evidence" value="ECO:0007669"/>
    <property type="project" value="InterPro"/>
</dbReference>
<comment type="similarity">
    <text evidence="3 7 9">Belongs to the elongation factor P family.</text>
</comment>
<evidence type="ECO:0000256" key="2">
    <source>
        <dbReference type="ARBA" id="ARBA00004815"/>
    </source>
</evidence>
<dbReference type="UniPathway" id="UPA00345"/>
<dbReference type="Pfam" id="PF08207">
    <property type="entry name" value="EFP_N"/>
    <property type="match status" value="1"/>
</dbReference>
<dbReference type="InterPro" id="IPR013185">
    <property type="entry name" value="Transl_elong_KOW-like"/>
</dbReference>
<evidence type="ECO:0000256" key="3">
    <source>
        <dbReference type="ARBA" id="ARBA00009479"/>
    </source>
</evidence>
<dbReference type="PROSITE" id="PS01275">
    <property type="entry name" value="EFP"/>
    <property type="match status" value="1"/>
</dbReference>
<feature type="domain" description="Elongation factor P C-terminal" evidence="10">
    <location>
        <begin position="130"/>
        <end position="185"/>
    </location>
</feature>
<dbReference type="EMBL" id="VORB01000007">
    <property type="protein sequence ID" value="TXC78363.1"/>
    <property type="molecule type" value="Genomic_DNA"/>
</dbReference>
<organism evidence="12 13">
    <name type="scientific">Luteibaculum oceani</name>
    <dbReference type="NCBI Taxonomy" id="1294296"/>
    <lineage>
        <taxon>Bacteria</taxon>
        <taxon>Pseudomonadati</taxon>
        <taxon>Bacteroidota</taxon>
        <taxon>Flavobacteriia</taxon>
        <taxon>Flavobacteriales</taxon>
        <taxon>Luteibaculaceae</taxon>
        <taxon>Luteibaculum</taxon>
    </lineage>
</organism>
<dbReference type="Pfam" id="PF01132">
    <property type="entry name" value="EFP"/>
    <property type="match status" value="1"/>
</dbReference>
<dbReference type="SMART" id="SM00841">
    <property type="entry name" value="Elong-fact-P_C"/>
    <property type="match status" value="1"/>
</dbReference>
<evidence type="ECO:0000256" key="5">
    <source>
        <dbReference type="ARBA" id="ARBA00022768"/>
    </source>
</evidence>
<accession>A0A5C6UXZ2</accession>
<dbReference type="InterPro" id="IPR015365">
    <property type="entry name" value="Elong-fact-P_C"/>
</dbReference>
<dbReference type="InterPro" id="IPR001059">
    <property type="entry name" value="Transl_elong_P/YeiP_cen"/>
</dbReference>
<name>A0A5C6UXZ2_9FLAO</name>
<dbReference type="FunFam" id="2.40.50.140:FF:000004">
    <property type="entry name" value="Elongation factor P"/>
    <property type="match status" value="1"/>
</dbReference>
<dbReference type="InterPro" id="IPR013852">
    <property type="entry name" value="Transl_elong_P/YeiP_CS"/>
</dbReference>
<dbReference type="InterPro" id="IPR012340">
    <property type="entry name" value="NA-bd_OB-fold"/>
</dbReference>
<dbReference type="PIRSF" id="PIRSF005901">
    <property type="entry name" value="EF-P"/>
    <property type="match status" value="1"/>
</dbReference>
<evidence type="ECO:0000256" key="4">
    <source>
        <dbReference type="ARBA" id="ARBA00022490"/>
    </source>
</evidence>
<feature type="domain" description="Translation elongation factor P/YeiP central" evidence="11">
    <location>
        <begin position="67"/>
        <end position="122"/>
    </location>
</feature>
<evidence type="ECO:0000259" key="10">
    <source>
        <dbReference type="SMART" id="SM00841"/>
    </source>
</evidence>
<keyword evidence="6 7" id="KW-0648">Protein biosynthesis</keyword>
<dbReference type="CDD" id="cd05794">
    <property type="entry name" value="S1_EF-P_repeat_2"/>
    <property type="match status" value="1"/>
</dbReference>